<evidence type="ECO:0000313" key="2">
    <source>
        <dbReference type="Proteomes" id="UP000316727"/>
    </source>
</evidence>
<dbReference type="OrthoDB" id="652886at2"/>
<comment type="caution">
    <text evidence="1">The sequence shown here is derived from an EMBL/GenBank/DDBJ whole genome shotgun (WGS) entry which is preliminary data.</text>
</comment>
<dbReference type="EMBL" id="VFRQ01000012">
    <property type="protein sequence ID" value="TPE42505.1"/>
    <property type="molecule type" value="Genomic_DNA"/>
</dbReference>
<keyword evidence="2" id="KW-1185">Reference proteome</keyword>
<dbReference type="InterPro" id="IPR025975">
    <property type="entry name" value="Polysacc_lyase"/>
</dbReference>
<dbReference type="Gene3D" id="2.60.120.200">
    <property type="match status" value="1"/>
</dbReference>
<evidence type="ECO:0008006" key="3">
    <source>
        <dbReference type="Google" id="ProtNLM"/>
    </source>
</evidence>
<dbReference type="Proteomes" id="UP000316727">
    <property type="component" value="Unassembled WGS sequence"/>
</dbReference>
<reference evidence="1 2" key="1">
    <citation type="submission" date="2019-06" db="EMBL/GenBank/DDBJ databases">
        <title>A novel bacterium of genus Pontibacter, isolated from marine sediment.</title>
        <authorList>
            <person name="Huang H."/>
            <person name="Mo K."/>
            <person name="Hu Y."/>
        </authorList>
    </citation>
    <scope>NUCLEOTIDE SEQUENCE [LARGE SCALE GENOMIC DNA]</scope>
    <source>
        <strain evidence="1 2">HB172049</strain>
    </source>
</reference>
<accession>A0A501W1N0</accession>
<protein>
    <recommendedName>
        <fullName evidence="3">Polysaccharide lyase-like protein</fullName>
    </recommendedName>
</protein>
<gene>
    <name evidence="1" type="ORF">FJM65_18055</name>
</gene>
<evidence type="ECO:0000313" key="1">
    <source>
        <dbReference type="EMBL" id="TPE42505.1"/>
    </source>
</evidence>
<name>A0A501W1N0_9BACT</name>
<dbReference type="Pfam" id="PF14099">
    <property type="entry name" value="Polysacc_lyase"/>
    <property type="match status" value="1"/>
</dbReference>
<sequence>MGRGDFSRLLTLVLLLLALAAVPEKDLPGCSVLEPLLAKASAHFAPMQAGYNQQEVPDEITFEEEPPFSDEQLQVATPYAFRLETDTVFSGDKSGRFELRYGDPQVQHGTRAELIVHGRPSGDERWYRFALYAPATGYAPDTASDVISQWWQTSRSTQATSLRVLNDRLILRTGAHPDSLEEVDIGRLQKNTWQVFVFHFIHSAGPEGLLEVWCNGKKLLQRRGGNMYAMRLPYWKVGIYKASWNNGKTAAAKRVLFFDNILISDTAIYTAKADQDHKVPSLK</sequence>
<organism evidence="1 2">
    <name type="scientific">Pontibacter mangrovi</name>
    <dbReference type="NCBI Taxonomy" id="2589816"/>
    <lineage>
        <taxon>Bacteria</taxon>
        <taxon>Pseudomonadati</taxon>
        <taxon>Bacteroidota</taxon>
        <taxon>Cytophagia</taxon>
        <taxon>Cytophagales</taxon>
        <taxon>Hymenobacteraceae</taxon>
        <taxon>Pontibacter</taxon>
    </lineage>
</organism>
<proteinExistence type="predicted"/>
<dbReference type="AlphaFoldDB" id="A0A501W1N0"/>